<feature type="compositionally biased region" description="Polar residues" evidence="1">
    <location>
        <begin position="21"/>
        <end position="32"/>
    </location>
</feature>
<dbReference type="STRING" id="227321.Q5B2P0"/>
<accession>C8VF64</accession>
<reference evidence="3" key="1">
    <citation type="journal article" date="2005" name="Nature">
        <title>Sequencing of Aspergillus nidulans and comparative analysis with A. fumigatus and A. oryzae.</title>
        <authorList>
            <person name="Galagan J.E."/>
            <person name="Calvo S.E."/>
            <person name="Cuomo C."/>
            <person name="Ma L.J."/>
            <person name="Wortman J.R."/>
            <person name="Batzoglou S."/>
            <person name="Lee S.I."/>
            <person name="Basturkmen M."/>
            <person name="Spevak C.C."/>
            <person name="Clutterbuck J."/>
            <person name="Kapitonov V."/>
            <person name="Jurka J."/>
            <person name="Scazzocchio C."/>
            <person name="Farman M."/>
            <person name="Butler J."/>
            <person name="Purcell S."/>
            <person name="Harris S."/>
            <person name="Braus G.H."/>
            <person name="Draht O."/>
            <person name="Busch S."/>
            <person name="D'Enfert C."/>
            <person name="Bouchier C."/>
            <person name="Goldman G.H."/>
            <person name="Bell-Pedersen D."/>
            <person name="Griffiths-Jones S."/>
            <person name="Doonan J.H."/>
            <person name="Yu J."/>
            <person name="Vienken K."/>
            <person name="Pain A."/>
            <person name="Freitag M."/>
            <person name="Selker E.U."/>
            <person name="Archer D.B."/>
            <person name="Penalva M.A."/>
            <person name="Oakley B.R."/>
            <person name="Momany M."/>
            <person name="Tanaka T."/>
            <person name="Kumagai T."/>
            <person name="Asai K."/>
            <person name="Machida M."/>
            <person name="Nierman W.C."/>
            <person name="Denning D.W."/>
            <person name="Caddick M."/>
            <person name="Hynes M."/>
            <person name="Paoletti M."/>
            <person name="Fischer R."/>
            <person name="Miller B."/>
            <person name="Dyer P."/>
            <person name="Sachs M.S."/>
            <person name="Osmani S.A."/>
            <person name="Birren B.W."/>
        </authorList>
    </citation>
    <scope>NUCLEOTIDE SEQUENCE [LARGE SCALE GENOMIC DNA]</scope>
    <source>
        <strain evidence="3">FGSC A4 / ATCC 38163 / CBS 112.46 / NRRL 194 / M139</strain>
    </source>
</reference>
<evidence type="ECO:0000313" key="3">
    <source>
        <dbReference type="Proteomes" id="UP000000560"/>
    </source>
</evidence>
<dbReference type="KEGG" id="ani:ANIA_05190"/>
<gene>
    <name evidence="2" type="ORF">ANIA_05190</name>
</gene>
<dbReference type="EMBL" id="BN001305">
    <property type="protein sequence ID" value="CBF81048.1"/>
    <property type="molecule type" value="Genomic_DNA"/>
</dbReference>
<proteinExistence type="predicted"/>
<reference evidence="3" key="2">
    <citation type="journal article" date="2009" name="Fungal Genet. Biol.">
        <title>The 2008 update of the Aspergillus nidulans genome annotation: a community effort.</title>
        <authorList>
            <person name="Wortman J.R."/>
            <person name="Gilsenan J.M."/>
            <person name="Joardar V."/>
            <person name="Deegan J."/>
            <person name="Clutterbuck J."/>
            <person name="Andersen M.R."/>
            <person name="Archer D."/>
            <person name="Bencina M."/>
            <person name="Braus G."/>
            <person name="Coutinho P."/>
            <person name="von Dohren H."/>
            <person name="Doonan J."/>
            <person name="Driessen A.J."/>
            <person name="Durek P."/>
            <person name="Espeso E."/>
            <person name="Fekete E."/>
            <person name="Flipphi M."/>
            <person name="Estrada C.G."/>
            <person name="Geysens S."/>
            <person name="Goldman G."/>
            <person name="de Groot P.W."/>
            <person name="Hansen K."/>
            <person name="Harris S.D."/>
            <person name="Heinekamp T."/>
            <person name="Helmstaedt K."/>
            <person name="Henrissat B."/>
            <person name="Hofmann G."/>
            <person name="Homan T."/>
            <person name="Horio T."/>
            <person name="Horiuchi H."/>
            <person name="James S."/>
            <person name="Jones M."/>
            <person name="Karaffa L."/>
            <person name="Karanyi Z."/>
            <person name="Kato M."/>
            <person name="Keller N."/>
            <person name="Kelly D.E."/>
            <person name="Kiel J.A."/>
            <person name="Kim J.M."/>
            <person name="van der Klei I.J."/>
            <person name="Klis F.M."/>
            <person name="Kovalchuk A."/>
            <person name="Krasevec N."/>
            <person name="Kubicek C.P."/>
            <person name="Liu B."/>
            <person name="Maccabe A."/>
            <person name="Meyer V."/>
            <person name="Mirabito P."/>
            <person name="Miskei M."/>
            <person name="Mos M."/>
            <person name="Mullins J."/>
            <person name="Nelson D.R."/>
            <person name="Nielsen J."/>
            <person name="Oakley B.R."/>
            <person name="Osmani S.A."/>
            <person name="Pakula T."/>
            <person name="Paszewski A."/>
            <person name="Paulsen I."/>
            <person name="Pilsyk S."/>
            <person name="Pocsi I."/>
            <person name="Punt P.J."/>
            <person name="Ram A.F."/>
            <person name="Ren Q."/>
            <person name="Robellet X."/>
            <person name="Robson G."/>
            <person name="Seiboth B."/>
            <person name="van Solingen P."/>
            <person name="Specht T."/>
            <person name="Sun J."/>
            <person name="Taheri-Talesh N."/>
            <person name="Takeshita N."/>
            <person name="Ussery D."/>
            <person name="vanKuyk P.A."/>
            <person name="Visser H."/>
            <person name="van de Vondervoort P.J."/>
            <person name="de Vries R.P."/>
            <person name="Walton J."/>
            <person name="Xiang X."/>
            <person name="Xiong Y."/>
            <person name="Zeng A.P."/>
            <person name="Brandt B.W."/>
            <person name="Cornell M.J."/>
            <person name="van den Hondel C.A."/>
            <person name="Visser J."/>
            <person name="Oliver S.G."/>
            <person name="Turner G."/>
        </authorList>
    </citation>
    <scope>GENOME REANNOTATION</scope>
    <source>
        <strain evidence="3">FGSC A4 / ATCC 38163 / CBS 112.46 / NRRL 194 / M139</strain>
    </source>
</reference>
<protein>
    <recommendedName>
        <fullName evidence="4">Aminoglycoside phosphotransferase domain-containing protein</fullName>
    </recommendedName>
</protein>
<dbReference type="OrthoDB" id="4501801at2759"/>
<feature type="compositionally biased region" description="Acidic residues" evidence="1">
    <location>
        <begin position="38"/>
        <end position="62"/>
    </location>
</feature>
<dbReference type="OMA" id="FHEWIAN"/>
<feature type="region of interest" description="Disordered" evidence="1">
    <location>
        <begin position="1"/>
        <end position="97"/>
    </location>
</feature>
<organism evidence="2 3">
    <name type="scientific">Emericella nidulans (strain FGSC A4 / ATCC 38163 / CBS 112.46 / NRRL 194 / M139)</name>
    <name type="common">Aspergillus nidulans</name>
    <dbReference type="NCBI Taxonomy" id="227321"/>
    <lineage>
        <taxon>Eukaryota</taxon>
        <taxon>Fungi</taxon>
        <taxon>Dikarya</taxon>
        <taxon>Ascomycota</taxon>
        <taxon>Pezizomycotina</taxon>
        <taxon>Eurotiomycetes</taxon>
        <taxon>Eurotiomycetidae</taxon>
        <taxon>Eurotiales</taxon>
        <taxon>Aspergillaceae</taxon>
        <taxon>Aspergillus</taxon>
        <taxon>Aspergillus subgen. Nidulantes</taxon>
    </lineage>
</organism>
<evidence type="ECO:0008006" key="4">
    <source>
        <dbReference type="Google" id="ProtNLM"/>
    </source>
</evidence>
<accession>Q5B2P0</accession>
<evidence type="ECO:0000256" key="1">
    <source>
        <dbReference type="SAM" id="MobiDB-lite"/>
    </source>
</evidence>
<dbReference type="Gene3D" id="3.90.1200.10">
    <property type="match status" value="1"/>
</dbReference>
<dbReference type="Proteomes" id="UP000000560">
    <property type="component" value="Chromosome V"/>
</dbReference>
<dbReference type="RefSeq" id="XP_662794.1">
    <property type="nucleotide sequence ID" value="XM_657702.1"/>
</dbReference>
<name>Q5B2P0_EMENI</name>
<dbReference type="InParanoid" id="Q5B2P0"/>
<sequence length="717" mass="80114">MEDPWIIHIPTDSPDDPDWTMDSNSITDSETFPGTDAETGDEMYSDVLTDTESDPSEIDSEAESGIVSPTDVEVSSDTSSESMHSDMDTETNDKAGFGGVSVAGRGIVSITGSVRSDENIELGLVRERGMTSLSDDERESVMALIDAAMTEMGVNIDPEIGFGIGNEETLRIGSVGSVSFGFEAGSVASVYNAKSASEVGSGVGSEAEFETCVVDSGFYSEIDIERDDNTDAGASCEASCETGVLDSGFESERDVKENDDIGAEMDLGYNTDAEMIVIKSNIGESTDSGSDSCSDSDIESDSEIELELETDLDREIREKITMKLSRTKYACSTLFRLRSIINFVYKGYLSRPLDGKIKTVVIKHAEPFLAVNRAWDLRTDRCTGEGTVIRALNEMFDVRVTNITRFKGTFRTIVRAPELYHINYAAHILIMEHLPDAINLHKFLTNMLCLSDERLHSWCFFIGSNLGHWLHAFHEWIANDQQKQLAKDFDNSLNKAMADLKFHINYEKLLDAVEKYPKILNKKKTRRIFRKVVEMARAEVRERSKNGRTGPIHGDFWAGKLSSIILPITALQDLEKDPKPDPDAEDDPRHIPCPQATLLITDWEFAQYGPHALDIGRMVAELYMLHHFQGIEAASSMLEGFLDGYEHITMETSYRMLIHIGVHFIVWGSRRANGVGTEKQVRKLIKLGRKFIVKGWKRDRYAFMGDFWNCLFKGYSD</sequence>
<keyword evidence="3" id="KW-1185">Reference proteome</keyword>
<dbReference type="GeneID" id="2871482"/>
<dbReference type="SUPFAM" id="SSF56112">
    <property type="entry name" value="Protein kinase-like (PK-like)"/>
    <property type="match status" value="1"/>
</dbReference>
<dbReference type="InterPro" id="IPR011009">
    <property type="entry name" value="Kinase-like_dom_sf"/>
</dbReference>
<evidence type="ECO:0000313" key="2">
    <source>
        <dbReference type="EMBL" id="CBF81048.1"/>
    </source>
</evidence>
<dbReference type="eggNOG" id="ENOG502SIXT">
    <property type="taxonomic scope" value="Eukaryota"/>
</dbReference>
<feature type="compositionally biased region" description="Basic and acidic residues" evidence="1">
    <location>
        <begin position="83"/>
        <end position="93"/>
    </location>
</feature>
<feature type="compositionally biased region" description="Low complexity" evidence="1">
    <location>
        <begin position="67"/>
        <end position="82"/>
    </location>
</feature>
<dbReference type="Gene3D" id="3.30.200.20">
    <property type="entry name" value="Phosphorylase Kinase, domain 1"/>
    <property type="match status" value="1"/>
</dbReference>
<dbReference type="HOGENOM" id="CLU_385428_0_0_1"/>
<dbReference type="AlphaFoldDB" id="Q5B2P0"/>